<keyword evidence="2" id="KW-1185">Reference proteome</keyword>
<organism evidence="1 2">
    <name type="scientific">Saccharibacillus kuerlensis</name>
    <dbReference type="NCBI Taxonomy" id="459527"/>
    <lineage>
        <taxon>Bacteria</taxon>
        <taxon>Bacillati</taxon>
        <taxon>Bacillota</taxon>
        <taxon>Bacilli</taxon>
        <taxon>Bacillales</taxon>
        <taxon>Paenibacillaceae</taxon>
        <taxon>Saccharibacillus</taxon>
    </lineage>
</organism>
<protein>
    <submittedName>
        <fullName evidence="1">Uncharacterized protein</fullName>
    </submittedName>
</protein>
<dbReference type="Proteomes" id="UP000606653">
    <property type="component" value="Unassembled WGS sequence"/>
</dbReference>
<sequence length="107" mass="12821">MSDYIQTISFEEAEKIAERAAFEQLEPFMNNSTIDVLEKKFFEAECCWFFFRNRQIEGPPEQNLRWGRAYAISKKGELRLIVDFLDEPDKLQEYLLTMSNHFKEKKL</sequence>
<evidence type="ECO:0000313" key="2">
    <source>
        <dbReference type="Proteomes" id="UP000606653"/>
    </source>
</evidence>
<comment type="caution">
    <text evidence="1">The sequence shown here is derived from an EMBL/GenBank/DDBJ whole genome shotgun (WGS) entry which is preliminary data.</text>
</comment>
<evidence type="ECO:0000313" key="1">
    <source>
        <dbReference type="EMBL" id="GGO00217.1"/>
    </source>
</evidence>
<reference evidence="2" key="1">
    <citation type="journal article" date="2019" name="Int. J. Syst. Evol. Microbiol.">
        <title>The Global Catalogue of Microorganisms (GCM) 10K type strain sequencing project: providing services to taxonomists for standard genome sequencing and annotation.</title>
        <authorList>
            <consortium name="The Broad Institute Genomics Platform"/>
            <consortium name="The Broad Institute Genome Sequencing Center for Infectious Disease"/>
            <person name="Wu L."/>
            <person name="Ma J."/>
        </authorList>
    </citation>
    <scope>NUCLEOTIDE SEQUENCE [LARGE SCALE GENOMIC DNA]</scope>
    <source>
        <strain evidence="2">CGMCC 1.6964</strain>
    </source>
</reference>
<gene>
    <name evidence="1" type="ORF">GCM10010969_21150</name>
</gene>
<dbReference type="EMBL" id="BMLN01000005">
    <property type="protein sequence ID" value="GGO00217.1"/>
    <property type="molecule type" value="Genomic_DNA"/>
</dbReference>
<proteinExistence type="predicted"/>
<dbReference type="RefSeq" id="WP_018979046.1">
    <property type="nucleotide sequence ID" value="NZ_BMLN01000005.1"/>
</dbReference>
<accession>A0ABQ2L2L7</accession>
<name>A0ABQ2L2L7_9BACL</name>